<dbReference type="GO" id="GO:0000793">
    <property type="term" value="C:condensed chromosome"/>
    <property type="evidence" value="ECO:0007669"/>
    <property type="project" value="TreeGrafter"/>
</dbReference>
<keyword evidence="4" id="KW-0498">Mitosis</keyword>
<dbReference type="InterPro" id="IPR025977">
    <property type="entry name" value="Cnd3_C"/>
</dbReference>
<feature type="compositionally biased region" description="Acidic residues" evidence="8">
    <location>
        <begin position="929"/>
        <end position="944"/>
    </location>
</feature>
<evidence type="ECO:0000313" key="11">
    <source>
        <dbReference type="Proteomes" id="UP000729913"/>
    </source>
</evidence>
<evidence type="ECO:0000313" key="10">
    <source>
        <dbReference type="EMBL" id="KAG8037003.1"/>
    </source>
</evidence>
<comment type="caution">
    <text evidence="10">The sequence shown here is derived from an EMBL/GenBank/DDBJ whole genome shotgun (WGS) entry which is preliminary data.</text>
</comment>
<organism evidence="10 11">
    <name type="scientific">Cotesia typhae</name>
    <dbReference type="NCBI Taxonomy" id="2053667"/>
    <lineage>
        <taxon>Eukaryota</taxon>
        <taxon>Metazoa</taxon>
        <taxon>Ecdysozoa</taxon>
        <taxon>Arthropoda</taxon>
        <taxon>Hexapoda</taxon>
        <taxon>Insecta</taxon>
        <taxon>Pterygota</taxon>
        <taxon>Neoptera</taxon>
        <taxon>Endopterygota</taxon>
        <taxon>Hymenoptera</taxon>
        <taxon>Apocrita</taxon>
        <taxon>Ichneumonoidea</taxon>
        <taxon>Braconidae</taxon>
        <taxon>Microgastrinae</taxon>
        <taxon>Cotesia</taxon>
    </lineage>
</organism>
<evidence type="ECO:0000256" key="4">
    <source>
        <dbReference type="ARBA" id="ARBA00022776"/>
    </source>
</evidence>
<keyword evidence="6" id="KW-0131">Cell cycle</keyword>
<comment type="subcellular location">
    <subcellularLocation>
        <location evidence="1">Chromosome</location>
    </subcellularLocation>
</comment>
<dbReference type="PANTHER" id="PTHR14418:SF5">
    <property type="entry name" value="CONDENSIN COMPLEX SUBUNIT 3"/>
    <property type="match status" value="1"/>
</dbReference>
<keyword evidence="5" id="KW-0226">DNA condensation</keyword>
<keyword evidence="2" id="KW-0158">Chromosome</keyword>
<evidence type="ECO:0000256" key="1">
    <source>
        <dbReference type="ARBA" id="ARBA00004286"/>
    </source>
</evidence>
<feature type="coiled-coil region" evidence="7">
    <location>
        <begin position="512"/>
        <end position="539"/>
    </location>
</feature>
<evidence type="ECO:0000256" key="2">
    <source>
        <dbReference type="ARBA" id="ARBA00022454"/>
    </source>
</evidence>
<dbReference type="AlphaFoldDB" id="A0A8J5QMQ0"/>
<dbReference type="GO" id="GO:0051301">
    <property type="term" value="P:cell division"/>
    <property type="evidence" value="ECO:0007669"/>
    <property type="project" value="UniProtKB-KW"/>
</dbReference>
<keyword evidence="7" id="KW-0175">Coiled coil</keyword>
<feature type="compositionally biased region" description="Basic and acidic residues" evidence="8">
    <location>
        <begin position="945"/>
        <end position="958"/>
    </location>
</feature>
<feature type="region of interest" description="Disordered" evidence="8">
    <location>
        <begin position="918"/>
        <end position="958"/>
    </location>
</feature>
<dbReference type="GO" id="GO:0007076">
    <property type="term" value="P:mitotic chromosome condensation"/>
    <property type="evidence" value="ECO:0007669"/>
    <property type="project" value="InterPro"/>
</dbReference>
<accession>A0A8J5QMQ0</accession>
<evidence type="ECO:0000259" key="9">
    <source>
        <dbReference type="Pfam" id="PF12719"/>
    </source>
</evidence>
<evidence type="ECO:0000256" key="6">
    <source>
        <dbReference type="ARBA" id="ARBA00023306"/>
    </source>
</evidence>
<dbReference type="PANTHER" id="PTHR14418">
    <property type="entry name" value="CONDENSIN COMPLEX SUBUNIT 3-RELATED"/>
    <property type="match status" value="1"/>
</dbReference>
<dbReference type="Pfam" id="PF12719">
    <property type="entry name" value="Cnd3"/>
    <property type="match status" value="1"/>
</dbReference>
<dbReference type="GO" id="GO:0005737">
    <property type="term" value="C:cytoplasm"/>
    <property type="evidence" value="ECO:0007669"/>
    <property type="project" value="TreeGrafter"/>
</dbReference>
<reference evidence="10" key="1">
    <citation type="submission" date="2020-03" db="EMBL/GenBank/DDBJ databases">
        <authorList>
            <person name="Chebbi M.A."/>
            <person name="Drezen J.M."/>
        </authorList>
    </citation>
    <scope>NUCLEOTIDE SEQUENCE</scope>
    <source>
        <tissue evidence="10">Whole body</tissue>
    </source>
</reference>
<dbReference type="InterPro" id="IPR027165">
    <property type="entry name" value="CND3"/>
</dbReference>
<evidence type="ECO:0000256" key="7">
    <source>
        <dbReference type="SAM" id="Coils"/>
    </source>
</evidence>
<evidence type="ECO:0000256" key="5">
    <source>
        <dbReference type="ARBA" id="ARBA00023067"/>
    </source>
</evidence>
<feature type="domain" description="Nuclear condensin complex subunit 3 C-terminal" evidence="9">
    <location>
        <begin position="562"/>
        <end position="874"/>
    </location>
</feature>
<dbReference type="OrthoDB" id="27187at2759"/>
<feature type="compositionally biased region" description="Basic and acidic residues" evidence="8">
    <location>
        <begin position="918"/>
        <end position="928"/>
    </location>
</feature>
<sequence length="958" mass="110697">MPGVNNLKELIRQTFDETQAKKTCHKKHVERLTKILNKHDLEEFTKTYIKFLQLATCAGETNPHGDNFLDFTVKFAMSLPPHENLDESQTEDEDDDSVSLSTFTLKMFNYCQEKHEAQDKTVRMRICQLINKMLRSMPDNAIVDDLLFESLQKVLISRSIDKAPKVRAQAMAALGRLQEPENPDCKVKQLYFCHLRSDPCADVRKIIIDNLSANRESIKEVSFRINDVHESVRKAAYLFISKIRIDTFTIKQRVRFFKEGLNDPSKKIQDVVRNKLLKTWCEHFNNEYLRFLAALDPQTFQKTSVQVLNLIFEQSERDKLIQQLPLELESKLIPVNGLTSENVLYWRCLIEYLCKESCEEKLEECRPELTHFCQYIHEYQAMMASKSFTPLEEATQGFILSQLYNIAKIYDLSDEVGRRNLDKLICETLQSEKCSVAITELITLYYEKVEQDVDRRLENLAHIISEIRMPTTKSSVEVEEITDSQQHERKMLQAKKQIDLRCLEDQLYCKTAERDFIEAQKLKEKIDELKEEIKQLAESVNPVAVMEVENYEEKNDPETMLRCLTIACCMAQVTSVKTLNSVLRSLYDNLVFPSLTHQDRNVHILTLKAVGIFSMLDEKLAKERFWHYLMYFTEEENNTDLWIISLKVVFDLLLRYGLDTFNIANEVDSTVNITGNDTQRSRKSRSLHRLHSNTSASLIAESLVSDISENSEKNLITIMTALCDNSDESIRTIATEGLSKLLLYQRLSSVNLVVRFLIMLFNPANEGSTELNGTLKTFFKYYPTVVPNSQEVLERAFIPTLRMICRAPNESPLMAIELENVAAFILQLTDCTLVKSRSDYTVHNNLAVVILAAALNDDEEIDRSVLLKCLKYLNVDLTSDQMKEDLISTIDDIAINLQSHERNLRICISQFKKKIEGVPEQEVDKQDEAEGEGETEGTEDEQEREQDQEQDHLEIQDD</sequence>
<keyword evidence="3" id="KW-0132">Cell division</keyword>
<evidence type="ECO:0000256" key="3">
    <source>
        <dbReference type="ARBA" id="ARBA00022618"/>
    </source>
</evidence>
<dbReference type="GO" id="GO:0000796">
    <property type="term" value="C:condensin complex"/>
    <property type="evidence" value="ECO:0007669"/>
    <property type="project" value="InterPro"/>
</dbReference>
<name>A0A8J5QMQ0_9HYME</name>
<proteinExistence type="predicted"/>
<protein>
    <recommendedName>
        <fullName evidence="9">Nuclear condensin complex subunit 3 C-terminal domain-containing protein</fullName>
    </recommendedName>
</protein>
<dbReference type="EMBL" id="JAAOIC020000048">
    <property type="protein sequence ID" value="KAG8037003.1"/>
    <property type="molecule type" value="Genomic_DNA"/>
</dbReference>
<reference evidence="10" key="2">
    <citation type="submission" date="2021-04" db="EMBL/GenBank/DDBJ databases">
        <title>Genome-wide patterns of bracovirus chromosomal integration into multiple host tissues during parasitism.</title>
        <authorList>
            <person name="Chebbi M.A.C."/>
        </authorList>
    </citation>
    <scope>NUCLEOTIDE SEQUENCE</scope>
    <source>
        <tissue evidence="10">Whole body</tissue>
    </source>
</reference>
<keyword evidence="11" id="KW-1185">Reference proteome</keyword>
<evidence type="ECO:0000256" key="8">
    <source>
        <dbReference type="SAM" id="MobiDB-lite"/>
    </source>
</evidence>
<gene>
    <name evidence="10" type="ORF">G9C98_004325</name>
</gene>
<dbReference type="Proteomes" id="UP000729913">
    <property type="component" value="Unassembled WGS sequence"/>
</dbReference>